<name>A0ABN0QXX5_MYCUL</name>
<protein>
    <submittedName>
        <fullName evidence="2">Uncharacterized protein</fullName>
    </submittedName>
</protein>
<dbReference type="EMBL" id="JAOL01000120">
    <property type="protein sequence ID" value="EUA89505.1"/>
    <property type="molecule type" value="Genomic_DNA"/>
</dbReference>
<reference evidence="2 3" key="1">
    <citation type="submission" date="2014-01" db="EMBL/GenBank/DDBJ databases">
        <authorList>
            <person name="Dobos K."/>
            <person name="Lenaerts A."/>
            <person name="Ordway D."/>
            <person name="DeGroote M.A."/>
            <person name="Parker T."/>
            <person name="Sizemore C."/>
            <person name="Tallon L.J."/>
            <person name="Sadzewicz L.K."/>
            <person name="Sengamalay N."/>
            <person name="Fraser C.M."/>
            <person name="Hine E."/>
            <person name="Shefchek K.A."/>
            <person name="Das S.P."/>
            <person name="Tettelin H."/>
        </authorList>
    </citation>
    <scope>NUCLEOTIDE SEQUENCE [LARGE SCALE GENOMIC DNA]</scope>
    <source>
        <strain evidence="2 3">Harvey</strain>
    </source>
</reference>
<proteinExistence type="predicted"/>
<evidence type="ECO:0000313" key="2">
    <source>
        <dbReference type="EMBL" id="EUA89505.1"/>
    </source>
</evidence>
<accession>A0ABN0QXX5</accession>
<evidence type="ECO:0000313" key="3">
    <source>
        <dbReference type="Proteomes" id="UP000020681"/>
    </source>
</evidence>
<organism evidence="2 3">
    <name type="scientific">Mycobacterium ulcerans str. Harvey</name>
    <dbReference type="NCBI Taxonomy" id="1299332"/>
    <lineage>
        <taxon>Bacteria</taxon>
        <taxon>Bacillati</taxon>
        <taxon>Actinomycetota</taxon>
        <taxon>Actinomycetes</taxon>
        <taxon>Mycobacteriales</taxon>
        <taxon>Mycobacteriaceae</taxon>
        <taxon>Mycobacterium</taxon>
        <taxon>Mycobacterium ulcerans group</taxon>
    </lineage>
</organism>
<sequence>MKAPEVCVTDVVPGAERHGVHAVGVAEVSAPEVAETEVSVPQVSAAEVEVADVAATEVGIADVAIAQVDETKVPTTEVEVADVAAAQVQISEVSAAQVERAVVSTAEIPLARVAQASVDGRQVEQRCRGRRRRLTYAGQRRQRLLPRRQPRRGSRGATVIPDHRGHVRGPHLLIRAFGRRDRRRVLTEQIRRHQLHKHVAIGRHRQRMHHRRPCRLKRRRHHLGLPGRPAARAAAALNQLE</sequence>
<keyword evidence="3" id="KW-1185">Reference proteome</keyword>
<feature type="region of interest" description="Disordered" evidence="1">
    <location>
        <begin position="146"/>
        <end position="165"/>
    </location>
</feature>
<comment type="caution">
    <text evidence="2">The sequence shown here is derived from an EMBL/GenBank/DDBJ whole genome shotgun (WGS) entry which is preliminary data.</text>
</comment>
<dbReference type="Proteomes" id="UP000020681">
    <property type="component" value="Unassembled WGS sequence"/>
</dbReference>
<gene>
    <name evidence="2" type="ORF">I551_3930</name>
</gene>
<evidence type="ECO:0000256" key="1">
    <source>
        <dbReference type="SAM" id="MobiDB-lite"/>
    </source>
</evidence>